<keyword evidence="4" id="KW-0255">Endonuclease</keyword>
<dbReference type="InterPro" id="IPR039537">
    <property type="entry name" value="Retrotran_Ty1/copia-like"/>
</dbReference>
<dbReference type="InParanoid" id="N1JJL5"/>
<evidence type="ECO:0000256" key="5">
    <source>
        <dbReference type="ARBA" id="ARBA00022801"/>
    </source>
</evidence>
<reference evidence="14 15" key="1">
    <citation type="journal article" date="2010" name="Science">
        <title>Genome expansion and gene loss in powdery mildew fungi reveal tradeoffs in extreme parasitism.</title>
        <authorList>
            <person name="Spanu P.D."/>
            <person name="Abbott J.C."/>
            <person name="Amselem J."/>
            <person name="Burgis T.A."/>
            <person name="Soanes D.M."/>
            <person name="Stueber K."/>
            <person name="Ver Loren van Themaat E."/>
            <person name="Brown J.K.M."/>
            <person name="Butcher S.A."/>
            <person name="Gurr S.J."/>
            <person name="Lebrun M.-H."/>
            <person name="Ridout C.J."/>
            <person name="Schulze-Lefert P."/>
            <person name="Talbot N.J."/>
            <person name="Ahmadinejad N."/>
            <person name="Ametz C."/>
            <person name="Barton G.R."/>
            <person name="Benjdia M."/>
            <person name="Bidzinski P."/>
            <person name="Bindschedler L.V."/>
            <person name="Both M."/>
            <person name="Brewer M.T."/>
            <person name="Cadle-Davidson L."/>
            <person name="Cadle-Davidson M.M."/>
            <person name="Collemare J."/>
            <person name="Cramer R."/>
            <person name="Frenkel O."/>
            <person name="Godfrey D."/>
            <person name="Harriman J."/>
            <person name="Hoede C."/>
            <person name="King B.C."/>
            <person name="Klages S."/>
            <person name="Kleemann J."/>
            <person name="Knoll D."/>
            <person name="Koti P.S."/>
            <person name="Kreplak J."/>
            <person name="Lopez-Ruiz F.J."/>
            <person name="Lu X."/>
            <person name="Maekawa T."/>
            <person name="Mahanil S."/>
            <person name="Micali C."/>
            <person name="Milgroom M.G."/>
            <person name="Montana G."/>
            <person name="Noir S."/>
            <person name="O'Connell R.J."/>
            <person name="Oberhaensli S."/>
            <person name="Parlange F."/>
            <person name="Pedersen C."/>
            <person name="Quesneville H."/>
            <person name="Reinhardt R."/>
            <person name="Rott M."/>
            <person name="Sacristan S."/>
            <person name="Schmidt S.M."/>
            <person name="Schoen M."/>
            <person name="Skamnioti P."/>
            <person name="Sommer H."/>
            <person name="Stephens A."/>
            <person name="Takahara H."/>
            <person name="Thordal-Christensen H."/>
            <person name="Vigouroux M."/>
            <person name="Wessling R."/>
            <person name="Wicker T."/>
            <person name="Panstruga R."/>
        </authorList>
    </citation>
    <scope>NUCLEOTIDE SEQUENCE [LARGE SCALE GENOMIC DNA]</scope>
    <source>
        <strain evidence="14">DH14</strain>
    </source>
</reference>
<feature type="domain" description="Retroviral polymerase SH3-like" evidence="13">
    <location>
        <begin position="264"/>
        <end position="295"/>
    </location>
</feature>
<keyword evidence="5" id="KW-0378">Hydrolase</keyword>
<dbReference type="GO" id="GO:0016787">
    <property type="term" value="F:hydrolase activity"/>
    <property type="evidence" value="ECO:0007669"/>
    <property type="project" value="UniProtKB-KW"/>
</dbReference>
<keyword evidence="15" id="KW-1185">Reference proteome</keyword>
<evidence type="ECO:0000313" key="14">
    <source>
        <dbReference type="EMBL" id="CCU79121.1"/>
    </source>
</evidence>
<proteinExistence type="predicted"/>
<dbReference type="Pfam" id="PF25597">
    <property type="entry name" value="SH3_retrovirus"/>
    <property type="match status" value="1"/>
</dbReference>
<keyword evidence="11" id="KW-0233">DNA recombination</keyword>
<comment type="caution">
    <text evidence="14">The sequence shown here is derived from an EMBL/GenBank/DDBJ whole genome shotgun (WGS) entry which is preliminary data.</text>
</comment>
<dbReference type="PANTHER" id="PTHR42648:SF11">
    <property type="entry name" value="TRANSPOSON TY4-P GAG-POL POLYPROTEIN"/>
    <property type="match status" value="1"/>
</dbReference>
<dbReference type="GO" id="GO:0003677">
    <property type="term" value="F:DNA binding"/>
    <property type="evidence" value="ECO:0007669"/>
    <property type="project" value="UniProtKB-KW"/>
</dbReference>
<evidence type="ECO:0000256" key="10">
    <source>
        <dbReference type="ARBA" id="ARBA00023125"/>
    </source>
</evidence>
<keyword evidence="8" id="KW-0695">RNA-directed DNA polymerase</keyword>
<dbReference type="STRING" id="546991.N1JJL5"/>
<keyword evidence="7" id="KW-0229">DNA integration</keyword>
<dbReference type="GO" id="GO:0015074">
    <property type="term" value="P:DNA integration"/>
    <property type="evidence" value="ECO:0007669"/>
    <property type="project" value="UniProtKB-KW"/>
</dbReference>
<dbReference type="OrthoDB" id="2663223at2759"/>
<dbReference type="GO" id="GO:0003887">
    <property type="term" value="F:DNA-directed DNA polymerase activity"/>
    <property type="evidence" value="ECO:0007669"/>
    <property type="project" value="UniProtKB-KW"/>
</dbReference>
<dbReference type="Proteomes" id="UP000015441">
    <property type="component" value="Unassembled WGS sequence"/>
</dbReference>
<dbReference type="GO" id="GO:0003964">
    <property type="term" value="F:RNA-directed DNA polymerase activity"/>
    <property type="evidence" value="ECO:0007669"/>
    <property type="project" value="UniProtKB-KW"/>
</dbReference>
<dbReference type="GO" id="GO:0004519">
    <property type="term" value="F:endonuclease activity"/>
    <property type="evidence" value="ECO:0007669"/>
    <property type="project" value="UniProtKB-KW"/>
</dbReference>
<evidence type="ECO:0000256" key="7">
    <source>
        <dbReference type="ARBA" id="ARBA00022908"/>
    </source>
</evidence>
<dbReference type="HOGENOM" id="CLU_874323_0_0_1"/>
<feature type="chain" id="PRO_5004106783" evidence="12">
    <location>
        <begin position="17"/>
        <end position="318"/>
    </location>
</feature>
<evidence type="ECO:0000256" key="8">
    <source>
        <dbReference type="ARBA" id="ARBA00022918"/>
    </source>
</evidence>
<protein>
    <submittedName>
        <fullName evidence="14">Copia-like retrotransposable element</fullName>
    </submittedName>
</protein>
<keyword evidence="9" id="KW-0808">Transferase</keyword>
<evidence type="ECO:0000256" key="4">
    <source>
        <dbReference type="ARBA" id="ARBA00022759"/>
    </source>
</evidence>
<dbReference type="eggNOG" id="KOG0017">
    <property type="taxonomic scope" value="Eukaryota"/>
</dbReference>
<dbReference type="AlphaFoldDB" id="N1JJL5"/>
<evidence type="ECO:0000256" key="9">
    <source>
        <dbReference type="ARBA" id="ARBA00022932"/>
    </source>
</evidence>
<evidence type="ECO:0000256" key="1">
    <source>
        <dbReference type="ARBA" id="ARBA00022695"/>
    </source>
</evidence>
<organism evidence="14 15">
    <name type="scientific">Blumeria graminis f. sp. hordei (strain DH14)</name>
    <name type="common">Barley powdery mildew</name>
    <name type="synonym">Oidium monilioides f. sp. hordei</name>
    <dbReference type="NCBI Taxonomy" id="546991"/>
    <lineage>
        <taxon>Eukaryota</taxon>
        <taxon>Fungi</taxon>
        <taxon>Dikarya</taxon>
        <taxon>Ascomycota</taxon>
        <taxon>Pezizomycotina</taxon>
        <taxon>Leotiomycetes</taxon>
        <taxon>Erysiphales</taxon>
        <taxon>Erysiphaceae</taxon>
        <taxon>Blumeria</taxon>
        <taxon>Blumeria hordei</taxon>
    </lineage>
</organism>
<evidence type="ECO:0000256" key="6">
    <source>
        <dbReference type="ARBA" id="ARBA00022842"/>
    </source>
</evidence>
<keyword evidence="3" id="KW-0479">Metal-binding</keyword>
<dbReference type="EMBL" id="CAUH01004259">
    <property type="protein sequence ID" value="CCU79121.1"/>
    <property type="molecule type" value="Genomic_DNA"/>
</dbReference>
<evidence type="ECO:0000313" key="15">
    <source>
        <dbReference type="Proteomes" id="UP000015441"/>
    </source>
</evidence>
<keyword evidence="9" id="KW-0239">DNA-directed DNA polymerase</keyword>
<keyword evidence="12" id="KW-0732">Signal</keyword>
<keyword evidence="2" id="KW-0540">Nuclease</keyword>
<name>N1JJL5_BLUG1</name>
<keyword evidence="6" id="KW-0460">Magnesium</keyword>
<keyword evidence="10" id="KW-0238">DNA-binding</keyword>
<dbReference type="PANTHER" id="PTHR42648">
    <property type="entry name" value="TRANSPOSASE, PUTATIVE-RELATED"/>
    <property type="match status" value="1"/>
</dbReference>
<dbReference type="GO" id="GO:0006310">
    <property type="term" value="P:DNA recombination"/>
    <property type="evidence" value="ECO:0007669"/>
    <property type="project" value="UniProtKB-KW"/>
</dbReference>
<evidence type="ECO:0000256" key="2">
    <source>
        <dbReference type="ARBA" id="ARBA00022722"/>
    </source>
</evidence>
<dbReference type="InterPro" id="IPR057670">
    <property type="entry name" value="SH3_retrovirus"/>
</dbReference>
<sequence>MVPFILITTSLTLVSALLSTCCSDNVIGRGKVPHIAELKANLLSPRKLTSAGLSVILGSRDDVIKGDQRIVIEGPRVEDTLILRAHQLKDLAMKANSKAQEETLLWHCHPGAEKLGIFIDTWRPYKYPYIGGRQYMLVIVDEYSCMSWVHFMTQKSDVLEFLPEWKQEVELESGERIVKVRSDGALELTKAIASLGHMNQTIVTKALSMLAGPGLPKRLWAEAMAAACYLRDLTPSVNNKKSPHELWTNQCPNVQYLKVFRFVAYIHVNKKKRDKLDLNAKRGIFVGYCRTNKQYCHGTAFRSVMIYDYVDGGGEING</sequence>
<dbReference type="SUPFAM" id="SSF53098">
    <property type="entry name" value="Ribonuclease H-like"/>
    <property type="match status" value="1"/>
</dbReference>
<evidence type="ECO:0000256" key="3">
    <source>
        <dbReference type="ARBA" id="ARBA00022723"/>
    </source>
</evidence>
<evidence type="ECO:0000256" key="12">
    <source>
        <dbReference type="SAM" id="SignalP"/>
    </source>
</evidence>
<dbReference type="GO" id="GO:0046872">
    <property type="term" value="F:metal ion binding"/>
    <property type="evidence" value="ECO:0007669"/>
    <property type="project" value="UniProtKB-KW"/>
</dbReference>
<evidence type="ECO:0000259" key="13">
    <source>
        <dbReference type="Pfam" id="PF25597"/>
    </source>
</evidence>
<feature type="signal peptide" evidence="12">
    <location>
        <begin position="1"/>
        <end position="16"/>
    </location>
</feature>
<keyword evidence="1" id="KW-0548">Nucleotidyltransferase</keyword>
<accession>N1JJL5</accession>
<evidence type="ECO:0000256" key="11">
    <source>
        <dbReference type="ARBA" id="ARBA00023172"/>
    </source>
</evidence>
<dbReference type="InterPro" id="IPR012337">
    <property type="entry name" value="RNaseH-like_sf"/>
</dbReference>
<gene>
    <name evidence="14" type="ORF">BGHDH14_bgh04771</name>
</gene>